<evidence type="ECO:0000313" key="3">
    <source>
        <dbReference type="Proteomes" id="UP000054107"/>
    </source>
</evidence>
<dbReference type="AlphaFoldDB" id="A0A0B7NL41"/>
<organism evidence="2 3">
    <name type="scientific">Parasitella parasitica</name>
    <dbReference type="NCBI Taxonomy" id="35722"/>
    <lineage>
        <taxon>Eukaryota</taxon>
        <taxon>Fungi</taxon>
        <taxon>Fungi incertae sedis</taxon>
        <taxon>Mucoromycota</taxon>
        <taxon>Mucoromycotina</taxon>
        <taxon>Mucoromycetes</taxon>
        <taxon>Mucorales</taxon>
        <taxon>Mucorineae</taxon>
        <taxon>Mucoraceae</taxon>
        <taxon>Parasitella</taxon>
    </lineage>
</organism>
<evidence type="ECO:0000313" key="2">
    <source>
        <dbReference type="EMBL" id="CEP16047.1"/>
    </source>
</evidence>
<dbReference type="OrthoDB" id="3239894at2759"/>
<dbReference type="Proteomes" id="UP000054107">
    <property type="component" value="Unassembled WGS sequence"/>
</dbReference>
<feature type="compositionally biased region" description="Acidic residues" evidence="1">
    <location>
        <begin position="34"/>
        <end position="46"/>
    </location>
</feature>
<proteinExistence type="predicted"/>
<feature type="compositionally biased region" description="Polar residues" evidence="1">
    <location>
        <begin position="51"/>
        <end position="60"/>
    </location>
</feature>
<dbReference type="STRING" id="35722.A0A0B7NL41"/>
<protein>
    <submittedName>
        <fullName evidence="2">Uncharacterized protein</fullName>
    </submittedName>
</protein>
<evidence type="ECO:0000256" key="1">
    <source>
        <dbReference type="SAM" id="MobiDB-lite"/>
    </source>
</evidence>
<name>A0A0B7NL41_9FUNG</name>
<accession>A0A0B7NL41</accession>
<keyword evidence="3" id="KW-1185">Reference proteome</keyword>
<reference evidence="2 3" key="1">
    <citation type="submission" date="2014-09" db="EMBL/GenBank/DDBJ databases">
        <authorList>
            <person name="Ellenberger Sabrina"/>
        </authorList>
    </citation>
    <scope>NUCLEOTIDE SEQUENCE [LARGE SCALE GENOMIC DNA]</scope>
    <source>
        <strain evidence="2 3">CBS 412.66</strain>
    </source>
</reference>
<dbReference type="EMBL" id="LN732835">
    <property type="protein sequence ID" value="CEP16047.1"/>
    <property type="molecule type" value="Genomic_DNA"/>
</dbReference>
<sequence length="331" mass="37628">MHTALVQETSHQQTAVKAIIAPMQPLINNKETESSVDPDSQEDDNDLYASDINNSYQGSERLSDVSDDESRAAFISNAPLQNASSSAICGPSEISIGYDDKALAKLMLKKFPKDNEYYTKQVSETNRNAGKDSLFLFVSLFIILSPINYLPDAAVKNLITFINVVFEYARSKSNYRFPNLQFNTINRIKKDIGFDSVCDRIVEYAHKEQPRRVRVVLLNTSADNPAVRKLNCFTACGSHRSCWYCTRKFPSLPSNARKRDFSDFSNESLMQTNIDMLETNKQARRWKAINDPKEQASFTKKFGLRWSDFRALPYYNANRCATTDAMHGLFL</sequence>
<feature type="region of interest" description="Disordered" evidence="1">
    <location>
        <begin position="26"/>
        <end position="62"/>
    </location>
</feature>
<gene>
    <name evidence="2" type="primary">PARPA_10302.1 scaffold 40090</name>
</gene>